<dbReference type="PROSITE" id="PS50076">
    <property type="entry name" value="DNAJ_2"/>
    <property type="match status" value="1"/>
</dbReference>
<dbReference type="PRINTS" id="PR00625">
    <property type="entry name" value="JDOMAIN"/>
</dbReference>
<name>A0A7W6J5Q9_9HYPH</name>
<feature type="region of interest" description="Disordered" evidence="2">
    <location>
        <begin position="56"/>
        <end position="176"/>
    </location>
</feature>
<evidence type="ECO:0000259" key="3">
    <source>
        <dbReference type="PROSITE" id="PS50076"/>
    </source>
</evidence>
<evidence type="ECO:0000313" key="5">
    <source>
        <dbReference type="Proteomes" id="UP000528286"/>
    </source>
</evidence>
<reference evidence="4 5" key="1">
    <citation type="submission" date="2020-08" db="EMBL/GenBank/DDBJ databases">
        <title>Genomic Encyclopedia of Type Strains, Phase IV (KMG-IV): sequencing the most valuable type-strain genomes for metagenomic binning, comparative biology and taxonomic classification.</title>
        <authorList>
            <person name="Goeker M."/>
        </authorList>
    </citation>
    <scope>NUCLEOTIDE SEQUENCE [LARGE SCALE GENOMIC DNA]</scope>
    <source>
        <strain evidence="4 5">DSM 29853</strain>
    </source>
</reference>
<comment type="caution">
    <text evidence="4">The sequence shown here is derived from an EMBL/GenBank/DDBJ whole genome shotgun (WGS) entry which is preliminary data.</text>
</comment>
<dbReference type="PANTHER" id="PTHR44145">
    <property type="entry name" value="DNAJ HOMOLOG SUBFAMILY A MEMBER 3, MITOCHONDRIAL"/>
    <property type="match status" value="1"/>
</dbReference>
<feature type="compositionally biased region" description="Polar residues" evidence="2">
    <location>
        <begin position="70"/>
        <end position="80"/>
    </location>
</feature>
<dbReference type="Pfam" id="PF00226">
    <property type="entry name" value="DnaJ"/>
    <property type="match status" value="1"/>
</dbReference>
<proteinExistence type="predicted"/>
<dbReference type="InterPro" id="IPR008971">
    <property type="entry name" value="HSP40/DnaJ_pept-bd"/>
</dbReference>
<sequence>MRDPYAVLGVKRDADASEIKSAWRALAKKIHPDQNRNDPTAAKRFAEAGAAYELLRDPQKRSRYDMLAQSGKQEATIQQQREAAREAEARRKAAEENARKVMEELARAEAEKARKAQQAQQAQSQQSQAQQSQAQQSQPQAQQGEKPGEEKPQAQQQQQQQARAEAADAAKQASAETAEEVINRIFGAQPNYADASSQDGTGRSGSPSGSGGEPLPIAAVKAIGAFIRRLTGGGHPDKAPDQFAEARVTTEDLMKENFVTVPLPEGRELRFRLEAGQTDGQAVRLKGQGFKVPGLQRGDAVVTLRVEPSALFRVNGHDIHTILPLPLENAVLGCTTQVESPTGPVEVTVPAWSGSDQTIRLPGLGLFKGQGARGDLVVELRIMLWEKPDAKVTDLMRSMREGLYL</sequence>
<dbReference type="PROSITE" id="PS00636">
    <property type="entry name" value="DNAJ_1"/>
    <property type="match status" value="1"/>
</dbReference>
<dbReference type="InterPro" id="IPR036869">
    <property type="entry name" value="J_dom_sf"/>
</dbReference>
<feature type="region of interest" description="Disordered" evidence="2">
    <location>
        <begin position="190"/>
        <end position="215"/>
    </location>
</feature>
<feature type="compositionally biased region" description="Low complexity" evidence="2">
    <location>
        <begin position="153"/>
        <end position="176"/>
    </location>
</feature>
<keyword evidence="5" id="KW-1185">Reference proteome</keyword>
<accession>A0A7W6J5Q9</accession>
<dbReference type="AlphaFoldDB" id="A0A7W6J5Q9"/>
<evidence type="ECO:0000256" key="1">
    <source>
        <dbReference type="ARBA" id="ARBA00023186"/>
    </source>
</evidence>
<dbReference type="Pfam" id="PF01556">
    <property type="entry name" value="DnaJ_C"/>
    <property type="match status" value="1"/>
</dbReference>
<dbReference type="SUPFAM" id="SSF46565">
    <property type="entry name" value="Chaperone J-domain"/>
    <property type="match status" value="1"/>
</dbReference>
<dbReference type="SUPFAM" id="SSF49493">
    <property type="entry name" value="HSP40/DnaJ peptide-binding domain"/>
    <property type="match status" value="2"/>
</dbReference>
<dbReference type="InterPro" id="IPR002939">
    <property type="entry name" value="DnaJ_C"/>
</dbReference>
<dbReference type="EMBL" id="JACIEZ010000002">
    <property type="protein sequence ID" value="MBB4064428.1"/>
    <property type="molecule type" value="Genomic_DNA"/>
</dbReference>
<dbReference type="RefSeq" id="WP_183365650.1">
    <property type="nucleotide sequence ID" value="NZ_JACIEZ010000002.1"/>
</dbReference>
<feature type="compositionally biased region" description="Low complexity" evidence="2">
    <location>
        <begin position="116"/>
        <end position="143"/>
    </location>
</feature>
<dbReference type="InterPro" id="IPR001623">
    <property type="entry name" value="DnaJ_domain"/>
</dbReference>
<dbReference type="Proteomes" id="UP000528286">
    <property type="component" value="Unassembled WGS sequence"/>
</dbReference>
<dbReference type="GO" id="GO:0051082">
    <property type="term" value="F:unfolded protein binding"/>
    <property type="evidence" value="ECO:0007669"/>
    <property type="project" value="InterPro"/>
</dbReference>
<gene>
    <name evidence="4" type="ORF">GGR23_001605</name>
</gene>
<protein>
    <submittedName>
        <fullName evidence="4">DnaJ-class molecular chaperone</fullName>
    </submittedName>
</protein>
<dbReference type="PANTHER" id="PTHR44145:SF3">
    <property type="entry name" value="DNAJ HOMOLOG SUBFAMILY A MEMBER 3, MITOCHONDRIAL"/>
    <property type="match status" value="1"/>
</dbReference>
<organism evidence="4 5">
    <name type="scientific">Gellertiella hungarica</name>
    <dbReference type="NCBI Taxonomy" id="1572859"/>
    <lineage>
        <taxon>Bacteria</taxon>
        <taxon>Pseudomonadati</taxon>
        <taxon>Pseudomonadota</taxon>
        <taxon>Alphaproteobacteria</taxon>
        <taxon>Hyphomicrobiales</taxon>
        <taxon>Rhizobiaceae</taxon>
        <taxon>Gellertiella</taxon>
    </lineage>
</organism>
<dbReference type="Gene3D" id="1.10.287.110">
    <property type="entry name" value="DnaJ domain"/>
    <property type="match status" value="1"/>
</dbReference>
<dbReference type="InterPro" id="IPR051938">
    <property type="entry name" value="Apopto_cytoskel_mod"/>
</dbReference>
<feature type="domain" description="J" evidence="3">
    <location>
        <begin position="3"/>
        <end position="68"/>
    </location>
</feature>
<feature type="compositionally biased region" description="Basic and acidic residues" evidence="2">
    <location>
        <begin position="82"/>
        <end position="114"/>
    </location>
</feature>
<dbReference type="SMART" id="SM00271">
    <property type="entry name" value="DnaJ"/>
    <property type="match status" value="1"/>
</dbReference>
<keyword evidence="1" id="KW-0143">Chaperone</keyword>
<dbReference type="GO" id="GO:0006457">
    <property type="term" value="P:protein folding"/>
    <property type="evidence" value="ECO:0007669"/>
    <property type="project" value="InterPro"/>
</dbReference>
<evidence type="ECO:0000313" key="4">
    <source>
        <dbReference type="EMBL" id="MBB4064428.1"/>
    </source>
</evidence>
<dbReference type="Gene3D" id="2.60.260.20">
    <property type="entry name" value="Urease metallochaperone UreE, N-terminal domain"/>
    <property type="match status" value="2"/>
</dbReference>
<evidence type="ECO:0000256" key="2">
    <source>
        <dbReference type="SAM" id="MobiDB-lite"/>
    </source>
</evidence>
<dbReference type="CDD" id="cd10747">
    <property type="entry name" value="DnaJ_C"/>
    <property type="match status" value="1"/>
</dbReference>
<dbReference type="InterPro" id="IPR018253">
    <property type="entry name" value="DnaJ_domain_CS"/>
</dbReference>
<dbReference type="CDD" id="cd06257">
    <property type="entry name" value="DnaJ"/>
    <property type="match status" value="1"/>
</dbReference>